<dbReference type="AlphaFoldDB" id="A0A927GVF5"/>
<dbReference type="PANTHER" id="PTHR46438:SF11">
    <property type="entry name" value="LIPASE-RELATED"/>
    <property type="match status" value="1"/>
</dbReference>
<evidence type="ECO:0000313" key="3">
    <source>
        <dbReference type="Proteomes" id="UP000610558"/>
    </source>
</evidence>
<dbReference type="GO" id="GO:0016787">
    <property type="term" value="F:hydrolase activity"/>
    <property type="evidence" value="ECO:0007669"/>
    <property type="project" value="UniProtKB-KW"/>
</dbReference>
<sequence>MKISKHIEDFGRGLACWYELGDSDQECFFLAANGFPVASYQFMLAEFGEQYRITALENRGAWPGQALPKGRGGWRRHAEDLLRFLEYRRDTGKTTLPVTTIGHSIGAAVSLLAASMKPEWFKGVILIDPATLPGRHLHKLNRITPLLMGRSGLVKSTASRQPQWESSEAFARYHENKKVFRRFKPEAMRDYAAAAVLADEGGRLRYQREWEAWNFRHTPSLWQLLEKVSCPVHLLRAEYSNLLPARVFNHYKKDFAANVVHRDILGVGHMAPQEDPAQVASLVHRSLTQILSVA</sequence>
<dbReference type="EMBL" id="JACXLD010000001">
    <property type="protein sequence ID" value="MBD2858018.1"/>
    <property type="molecule type" value="Genomic_DNA"/>
</dbReference>
<evidence type="ECO:0000259" key="1">
    <source>
        <dbReference type="Pfam" id="PF12697"/>
    </source>
</evidence>
<feature type="domain" description="AB hydrolase-1" evidence="1">
    <location>
        <begin position="33"/>
        <end position="281"/>
    </location>
</feature>
<dbReference type="Proteomes" id="UP000610558">
    <property type="component" value="Unassembled WGS sequence"/>
</dbReference>
<gene>
    <name evidence="2" type="ORF">IB286_03290</name>
</gene>
<evidence type="ECO:0000313" key="2">
    <source>
        <dbReference type="EMBL" id="MBD2858018.1"/>
    </source>
</evidence>
<name>A0A927GVF5_9GAMM</name>
<accession>A0A927GVF5</accession>
<dbReference type="RefSeq" id="WP_190762379.1">
    <property type="nucleotide sequence ID" value="NZ_JACXLD010000001.1"/>
</dbReference>
<keyword evidence="3" id="KW-1185">Reference proteome</keyword>
<dbReference type="InterPro" id="IPR000073">
    <property type="entry name" value="AB_hydrolase_1"/>
</dbReference>
<comment type="caution">
    <text evidence="2">The sequence shown here is derived from an EMBL/GenBank/DDBJ whole genome shotgun (WGS) entry which is preliminary data.</text>
</comment>
<keyword evidence="2" id="KW-0378">Hydrolase</keyword>
<protein>
    <submittedName>
        <fullName evidence="2">Alpha/beta hydrolase</fullName>
    </submittedName>
</protein>
<dbReference type="Gene3D" id="3.40.50.1820">
    <property type="entry name" value="alpha/beta hydrolase"/>
    <property type="match status" value="1"/>
</dbReference>
<dbReference type="Pfam" id="PF12697">
    <property type="entry name" value="Abhydrolase_6"/>
    <property type="match status" value="1"/>
</dbReference>
<dbReference type="InterPro" id="IPR029058">
    <property type="entry name" value="AB_hydrolase_fold"/>
</dbReference>
<proteinExistence type="predicted"/>
<organism evidence="2 3">
    <name type="scientific">Spongiibacter pelagi</name>
    <dbReference type="NCBI Taxonomy" id="2760804"/>
    <lineage>
        <taxon>Bacteria</taxon>
        <taxon>Pseudomonadati</taxon>
        <taxon>Pseudomonadota</taxon>
        <taxon>Gammaproteobacteria</taxon>
        <taxon>Cellvibrionales</taxon>
        <taxon>Spongiibacteraceae</taxon>
        <taxon>Spongiibacter</taxon>
    </lineage>
</organism>
<reference evidence="2" key="1">
    <citation type="submission" date="2020-09" db="EMBL/GenBank/DDBJ databases">
        <authorList>
            <person name="Yoon J.-W."/>
        </authorList>
    </citation>
    <scope>NUCLEOTIDE SEQUENCE</scope>
    <source>
        <strain evidence="2">KMU-158</strain>
    </source>
</reference>
<dbReference type="SUPFAM" id="SSF53474">
    <property type="entry name" value="alpha/beta-Hydrolases"/>
    <property type="match status" value="1"/>
</dbReference>
<dbReference type="PANTHER" id="PTHR46438">
    <property type="entry name" value="ALPHA/BETA-HYDROLASES SUPERFAMILY PROTEIN"/>
    <property type="match status" value="1"/>
</dbReference>